<dbReference type="AlphaFoldDB" id="A0A512JMF4"/>
<protein>
    <submittedName>
        <fullName evidence="2">Uncharacterized protein</fullName>
    </submittedName>
</protein>
<dbReference type="RefSeq" id="WP_147047604.1">
    <property type="nucleotide sequence ID" value="NZ_BJZV01000016.1"/>
</dbReference>
<gene>
    <name evidence="2" type="ORF">MGN01_30010</name>
</gene>
<reference evidence="2 3" key="1">
    <citation type="submission" date="2019-07" db="EMBL/GenBank/DDBJ databases">
        <title>Whole genome shotgun sequence of Methylobacterium gnaphalii NBRC 107716.</title>
        <authorList>
            <person name="Hosoyama A."/>
            <person name="Uohara A."/>
            <person name="Ohji S."/>
            <person name="Ichikawa N."/>
        </authorList>
    </citation>
    <scope>NUCLEOTIDE SEQUENCE [LARGE SCALE GENOMIC DNA]</scope>
    <source>
        <strain evidence="2 3">NBRC 107716</strain>
    </source>
</reference>
<evidence type="ECO:0000256" key="1">
    <source>
        <dbReference type="SAM" id="SignalP"/>
    </source>
</evidence>
<comment type="caution">
    <text evidence="2">The sequence shown here is derived from an EMBL/GenBank/DDBJ whole genome shotgun (WGS) entry which is preliminary data.</text>
</comment>
<sequence length="86" mass="8543">MTTRILAGAVLGLLVSTTAFAQSYTAPAGIPTATAPGGLEGRGGNFYATGSNYGVRGDAARGYSADDALSTGSIRNTRGSRSGASR</sequence>
<keyword evidence="3" id="KW-1185">Reference proteome</keyword>
<accession>A0A512JMF4</accession>
<organism evidence="2 3">
    <name type="scientific">Methylobacterium gnaphalii</name>
    <dbReference type="NCBI Taxonomy" id="1010610"/>
    <lineage>
        <taxon>Bacteria</taxon>
        <taxon>Pseudomonadati</taxon>
        <taxon>Pseudomonadota</taxon>
        <taxon>Alphaproteobacteria</taxon>
        <taxon>Hyphomicrobiales</taxon>
        <taxon>Methylobacteriaceae</taxon>
        <taxon>Methylobacterium</taxon>
    </lineage>
</organism>
<feature type="signal peptide" evidence="1">
    <location>
        <begin position="1"/>
        <end position="21"/>
    </location>
</feature>
<evidence type="ECO:0000313" key="2">
    <source>
        <dbReference type="EMBL" id="GEP11156.1"/>
    </source>
</evidence>
<feature type="chain" id="PRO_5022077812" evidence="1">
    <location>
        <begin position="22"/>
        <end position="86"/>
    </location>
</feature>
<dbReference type="EMBL" id="BJZV01000016">
    <property type="protein sequence ID" value="GEP11156.1"/>
    <property type="molecule type" value="Genomic_DNA"/>
</dbReference>
<keyword evidence="1" id="KW-0732">Signal</keyword>
<name>A0A512JMF4_9HYPH</name>
<dbReference type="Proteomes" id="UP000321750">
    <property type="component" value="Unassembled WGS sequence"/>
</dbReference>
<proteinExistence type="predicted"/>
<evidence type="ECO:0000313" key="3">
    <source>
        <dbReference type="Proteomes" id="UP000321750"/>
    </source>
</evidence>